<name>A0A2U9R8H3_PICKU</name>
<evidence type="ECO:0000256" key="8">
    <source>
        <dbReference type="ARBA" id="ARBA00034617"/>
    </source>
</evidence>
<feature type="region of interest" description="Disordered" evidence="12">
    <location>
        <begin position="891"/>
        <end position="924"/>
    </location>
</feature>
<comment type="similarity">
    <text evidence="1">Belongs to the helicase family. UvrD subfamily.</text>
</comment>
<evidence type="ECO:0000256" key="1">
    <source>
        <dbReference type="ARBA" id="ARBA00009922"/>
    </source>
</evidence>
<evidence type="ECO:0000256" key="6">
    <source>
        <dbReference type="ARBA" id="ARBA00023125"/>
    </source>
</evidence>
<dbReference type="InterPro" id="IPR013986">
    <property type="entry name" value="DExx_box_DNA_helicase_dom_sf"/>
</dbReference>
<keyword evidence="2 11" id="KW-0547">Nucleotide-binding</keyword>
<dbReference type="VEuPathDB" id="FungiDB:C5L36_0D04080"/>
<evidence type="ECO:0000259" key="13">
    <source>
        <dbReference type="PROSITE" id="PS51198"/>
    </source>
</evidence>
<dbReference type="InterPro" id="IPR027417">
    <property type="entry name" value="P-loop_NTPase"/>
</dbReference>
<dbReference type="PANTHER" id="PTHR11070">
    <property type="entry name" value="UVRD / RECB / PCRA DNA HELICASE FAMILY MEMBER"/>
    <property type="match status" value="1"/>
</dbReference>
<dbReference type="OrthoDB" id="1470711at2759"/>
<evidence type="ECO:0000256" key="4">
    <source>
        <dbReference type="ARBA" id="ARBA00022806"/>
    </source>
</evidence>
<dbReference type="GO" id="GO:0000725">
    <property type="term" value="P:recombinational repair"/>
    <property type="evidence" value="ECO:0007669"/>
    <property type="project" value="TreeGrafter"/>
</dbReference>
<evidence type="ECO:0000313" key="15">
    <source>
        <dbReference type="EMBL" id="AWU77677.1"/>
    </source>
</evidence>
<evidence type="ECO:0000256" key="11">
    <source>
        <dbReference type="PROSITE-ProRule" id="PRU00560"/>
    </source>
</evidence>
<dbReference type="GO" id="GO:0005524">
    <property type="term" value="F:ATP binding"/>
    <property type="evidence" value="ECO:0007669"/>
    <property type="project" value="UniProtKB-UniRule"/>
</dbReference>
<keyword evidence="3 11" id="KW-0378">Hydrolase</keyword>
<dbReference type="InterPro" id="IPR014016">
    <property type="entry name" value="UvrD-like_ATP-bd"/>
</dbReference>
<evidence type="ECO:0000256" key="10">
    <source>
        <dbReference type="ARBA" id="ARBA00048988"/>
    </source>
</evidence>
<dbReference type="AlphaFoldDB" id="A0A2U9R8H3"/>
<dbReference type="RefSeq" id="XP_029323154.1">
    <property type="nucleotide sequence ID" value="XM_029467294.1"/>
</dbReference>
<organism evidence="15 16">
    <name type="scientific">Pichia kudriavzevii</name>
    <name type="common">Yeast</name>
    <name type="synonym">Issatchenkia orientalis</name>
    <dbReference type="NCBI Taxonomy" id="4909"/>
    <lineage>
        <taxon>Eukaryota</taxon>
        <taxon>Fungi</taxon>
        <taxon>Dikarya</taxon>
        <taxon>Ascomycota</taxon>
        <taxon>Saccharomycotina</taxon>
        <taxon>Pichiomycetes</taxon>
        <taxon>Pichiales</taxon>
        <taxon>Pichiaceae</taxon>
        <taxon>Pichia</taxon>
    </lineage>
</organism>
<protein>
    <recommendedName>
        <fullName evidence="9">DNA 3'-5' helicase</fullName>
        <ecNumber evidence="9">5.6.2.4</ecNumber>
    </recommendedName>
</protein>
<dbReference type="STRING" id="4909.A0A2U9R8H3"/>
<keyword evidence="6" id="KW-0238">DNA-binding</keyword>
<dbReference type="PROSITE" id="PS51217">
    <property type="entry name" value="UVRD_HELICASE_CTER"/>
    <property type="match status" value="1"/>
</dbReference>
<dbReference type="InterPro" id="IPR000212">
    <property type="entry name" value="DNA_helicase_UvrD/REP"/>
</dbReference>
<evidence type="ECO:0000256" key="9">
    <source>
        <dbReference type="ARBA" id="ARBA00034808"/>
    </source>
</evidence>
<dbReference type="GO" id="GO:0005634">
    <property type="term" value="C:nucleus"/>
    <property type="evidence" value="ECO:0007669"/>
    <property type="project" value="TreeGrafter"/>
</dbReference>
<evidence type="ECO:0000256" key="3">
    <source>
        <dbReference type="ARBA" id="ARBA00022801"/>
    </source>
</evidence>
<dbReference type="EC" id="5.6.2.4" evidence="9"/>
<dbReference type="Pfam" id="PF13361">
    <property type="entry name" value="UvrD_C"/>
    <property type="match status" value="1"/>
</dbReference>
<dbReference type="GO" id="GO:0043138">
    <property type="term" value="F:3'-5' DNA helicase activity"/>
    <property type="evidence" value="ECO:0007669"/>
    <property type="project" value="UniProtKB-EC"/>
</dbReference>
<dbReference type="InterPro" id="IPR014017">
    <property type="entry name" value="DNA_helicase_UvrD-like_C"/>
</dbReference>
<dbReference type="Gene3D" id="3.40.50.300">
    <property type="entry name" value="P-loop containing nucleotide triphosphate hydrolases"/>
    <property type="match status" value="3"/>
</dbReference>
<accession>A0A2U9R8H3</accession>
<dbReference type="CDD" id="cd17932">
    <property type="entry name" value="DEXQc_UvrD"/>
    <property type="match status" value="1"/>
</dbReference>
<dbReference type="Proteomes" id="UP000249293">
    <property type="component" value="Chromosome 4"/>
</dbReference>
<keyword evidence="5 11" id="KW-0067">ATP-binding</keyword>
<keyword evidence="16" id="KW-1185">Reference proteome</keyword>
<evidence type="ECO:0000259" key="14">
    <source>
        <dbReference type="PROSITE" id="PS51217"/>
    </source>
</evidence>
<dbReference type="SUPFAM" id="SSF52540">
    <property type="entry name" value="P-loop containing nucleoside triphosphate hydrolases"/>
    <property type="match status" value="1"/>
</dbReference>
<evidence type="ECO:0000256" key="7">
    <source>
        <dbReference type="ARBA" id="ARBA00023235"/>
    </source>
</evidence>
<dbReference type="Gene3D" id="1.10.486.10">
    <property type="entry name" value="PCRA, domain 4"/>
    <property type="match status" value="2"/>
</dbReference>
<feature type="compositionally biased region" description="Basic residues" evidence="12">
    <location>
        <begin position="899"/>
        <end position="910"/>
    </location>
</feature>
<dbReference type="Gene3D" id="1.10.10.160">
    <property type="match status" value="1"/>
</dbReference>
<comment type="catalytic activity">
    <reaction evidence="10">
        <text>ATP + H2O = ADP + phosphate + H(+)</text>
        <dbReference type="Rhea" id="RHEA:13065"/>
        <dbReference type="ChEBI" id="CHEBI:15377"/>
        <dbReference type="ChEBI" id="CHEBI:15378"/>
        <dbReference type="ChEBI" id="CHEBI:30616"/>
        <dbReference type="ChEBI" id="CHEBI:43474"/>
        <dbReference type="ChEBI" id="CHEBI:456216"/>
        <dbReference type="EC" id="5.6.2.4"/>
    </reaction>
</comment>
<evidence type="ECO:0000313" key="16">
    <source>
        <dbReference type="Proteomes" id="UP000249293"/>
    </source>
</evidence>
<keyword evidence="4 11" id="KW-0347">Helicase</keyword>
<reference evidence="15 16" key="1">
    <citation type="submission" date="2018-06" db="EMBL/GenBank/DDBJ databases">
        <title>Population genomics shows no distinction between pathogenic Candida krusei and environmental Pichia kudriavzevii: One species, four names.</title>
        <authorList>
            <person name="Douglass A.P."/>
            <person name="Offei B."/>
            <person name="Braun-Galleani S."/>
            <person name="Coughlan A.Y."/>
            <person name="Martos A."/>
            <person name="Ortiz-Merino R.A."/>
            <person name="Byrne K.P."/>
            <person name="Wolfe K.H."/>
        </authorList>
    </citation>
    <scope>NUCLEOTIDE SEQUENCE [LARGE SCALE GENOMIC DNA]</scope>
    <source>
        <strain evidence="15 16">CBS573</strain>
    </source>
</reference>
<dbReference type="KEGG" id="pkz:C5L36_0D04080"/>
<dbReference type="GO" id="GO:0016787">
    <property type="term" value="F:hydrolase activity"/>
    <property type="evidence" value="ECO:0007669"/>
    <property type="project" value="UniProtKB-UniRule"/>
</dbReference>
<evidence type="ECO:0000256" key="12">
    <source>
        <dbReference type="SAM" id="MobiDB-lite"/>
    </source>
</evidence>
<comment type="catalytic activity">
    <reaction evidence="8">
        <text>Couples ATP hydrolysis with the unwinding of duplex DNA by translocating in the 3'-5' direction.</text>
        <dbReference type="EC" id="5.6.2.4"/>
    </reaction>
</comment>
<dbReference type="GO" id="GO:0003677">
    <property type="term" value="F:DNA binding"/>
    <property type="evidence" value="ECO:0007669"/>
    <property type="project" value="UniProtKB-KW"/>
</dbReference>
<feature type="region of interest" description="Disordered" evidence="12">
    <location>
        <begin position="853"/>
        <end position="877"/>
    </location>
</feature>
<keyword evidence="7" id="KW-0413">Isomerase</keyword>
<dbReference type="EMBL" id="CP028776">
    <property type="protein sequence ID" value="AWU77677.1"/>
    <property type="molecule type" value="Genomic_DNA"/>
</dbReference>
<dbReference type="PANTHER" id="PTHR11070:SF2">
    <property type="entry name" value="ATP-DEPENDENT DNA HELICASE SRS2"/>
    <property type="match status" value="1"/>
</dbReference>
<feature type="domain" description="UvrD-like helicase C-terminal" evidence="14">
    <location>
        <begin position="333"/>
        <end position="679"/>
    </location>
</feature>
<dbReference type="GeneID" id="40385506"/>
<dbReference type="PROSITE" id="PS51198">
    <property type="entry name" value="UVRD_HELICASE_ATP_BIND"/>
    <property type="match status" value="1"/>
</dbReference>
<sequence length="924" mass="105311">MKIKTKQAYKIFVFWLENFLMAKLQEVFDNSGGESQMMPDIFSSLNEKQKQALVTTKDSVLQIIAGPGTGKTKLLVARVAYLLLHFKLEPSQVIVTTFTKKAANEMKERLEILCQNRHDINLKMLHIGTFHSICYGYLNYYGHLLGINRGFKLADKKDQTDLLKKAIEKINSDELKSDKSTVKAIQSYISRQKSLGRHPEDVPISDTDVDQTKLYYQVYEQYHQLLIKNNLMDFDDILVYTEKLLDLRPDIATHVKHVLVDEFQDTNTIQLRLVFKLTRYCNNNMTVVGDADQSIYGFRNATYENFKIMENMMKEQGRNFVKITLDQNYRSTSSILKLAEQVMAQQQDREPKKLNSNKPGGGPVFYAHLPSPKDEPAFISDMVNHHLKDEDSLFTYKDIAIIVRVSRKFLSIERELFRRGIPYRIVKGFSFWELREISMTIDLLKIIGLDDWLSFKRVIDWFCDGIGPKMIEKFENIIFYPGVVDARPYQTLVELAAGKRPGVPPKARASLISLISKIKECRDVLLTESKEKFYHCVCSKFKITEIACKKKSASKDEEEVRKEVSENLVELKNQFVSYNPEQDEFLKRAQEDVFQKQDLNLRSVKVESSEDNEEIKTVQMEDEINIRNDSKTPMELKLEFLLNFLDHIYLAESVAMDDKADDETGPGRITLTTIHAAKGLEWPIVFLPALINGILPSNHALTEQNDTRQQALDEERRCFYVALTRAKEYLYLSSYSTNDYMPAEASQFIRSLPEDLYVNLSPNANFGIQGMNLRNFASVQYTDSLSTITNNATKYLQSGTVPQTCVQDVSAMYQRSNNIASSAVLSSLPARSAAGSLKRNPTVEHTYIPISRSTSVGQLPPRATPPPTRSLTQTNSTATTLRINPVTGAPLSSTVGVGKPKKRLGMRRPKLIISKPLASRKPEV</sequence>
<feature type="binding site" evidence="11">
    <location>
        <begin position="65"/>
        <end position="72"/>
    </location>
    <ligand>
        <name>ATP</name>
        <dbReference type="ChEBI" id="CHEBI:30616"/>
    </ligand>
</feature>
<dbReference type="Pfam" id="PF00580">
    <property type="entry name" value="UvrD-helicase"/>
    <property type="match status" value="1"/>
</dbReference>
<dbReference type="CDD" id="cd18807">
    <property type="entry name" value="SF1_C_UvrD"/>
    <property type="match status" value="1"/>
</dbReference>
<evidence type="ECO:0000256" key="5">
    <source>
        <dbReference type="ARBA" id="ARBA00022840"/>
    </source>
</evidence>
<evidence type="ECO:0000256" key="2">
    <source>
        <dbReference type="ARBA" id="ARBA00022741"/>
    </source>
</evidence>
<gene>
    <name evidence="15" type="ORF">C5L36_0D04080</name>
</gene>
<feature type="domain" description="UvrD-like helicase ATP-binding" evidence="13">
    <location>
        <begin position="44"/>
        <end position="332"/>
    </location>
</feature>
<proteinExistence type="inferred from homology"/>